<dbReference type="InterPro" id="IPR023214">
    <property type="entry name" value="HAD_sf"/>
</dbReference>
<comment type="subcellular location">
    <subcellularLocation>
        <location evidence="1">Membrane</location>
    </subcellularLocation>
</comment>
<feature type="transmembrane region" description="Helical" evidence="8">
    <location>
        <begin position="648"/>
        <end position="668"/>
    </location>
</feature>
<dbReference type="GO" id="GO:0046872">
    <property type="term" value="F:metal ion binding"/>
    <property type="evidence" value="ECO:0007669"/>
    <property type="project" value="UniProtKB-KW"/>
</dbReference>
<accession>J9D8U8</accession>
<keyword evidence="4" id="KW-0479">Metal-binding</keyword>
<proteinExistence type="inferred from homology"/>
<dbReference type="GO" id="GO:0015086">
    <property type="term" value="F:cadmium ion transmembrane transporter activity"/>
    <property type="evidence" value="ECO:0007669"/>
    <property type="project" value="TreeGrafter"/>
</dbReference>
<dbReference type="SUPFAM" id="SSF81665">
    <property type="entry name" value="Calcium ATPase, transmembrane domain M"/>
    <property type="match status" value="1"/>
</dbReference>
<feature type="transmembrane region" description="Helical" evidence="8">
    <location>
        <begin position="78"/>
        <end position="95"/>
    </location>
</feature>
<dbReference type="InterPro" id="IPR036412">
    <property type="entry name" value="HAD-like_sf"/>
</dbReference>
<dbReference type="InterPro" id="IPR001757">
    <property type="entry name" value="P_typ_ATPase"/>
</dbReference>
<organism evidence="10">
    <name type="scientific">gut metagenome</name>
    <dbReference type="NCBI Taxonomy" id="749906"/>
    <lineage>
        <taxon>unclassified sequences</taxon>
        <taxon>metagenomes</taxon>
        <taxon>organismal metagenomes</taxon>
    </lineage>
</organism>
<dbReference type="AlphaFoldDB" id="J9D8U8"/>
<dbReference type="NCBIfam" id="TIGR01512">
    <property type="entry name" value="ATPase-IB2_Cd"/>
    <property type="match status" value="1"/>
</dbReference>
<dbReference type="InterPro" id="IPR023299">
    <property type="entry name" value="ATPase_P-typ_cyto_dom_N"/>
</dbReference>
<dbReference type="SFLD" id="SFLDF00027">
    <property type="entry name" value="p-type_atpase"/>
    <property type="match status" value="1"/>
</dbReference>
<dbReference type="SFLD" id="SFLDG00002">
    <property type="entry name" value="C1.7:_P-type_atpase_like"/>
    <property type="match status" value="1"/>
</dbReference>
<feature type="transmembrane region" description="Helical" evidence="8">
    <location>
        <begin position="623"/>
        <end position="642"/>
    </location>
</feature>
<keyword evidence="3 8" id="KW-0812">Transmembrane</keyword>
<evidence type="ECO:0000256" key="1">
    <source>
        <dbReference type="ARBA" id="ARBA00004370"/>
    </source>
</evidence>
<dbReference type="GO" id="GO:0016887">
    <property type="term" value="F:ATP hydrolysis activity"/>
    <property type="evidence" value="ECO:0007669"/>
    <property type="project" value="InterPro"/>
</dbReference>
<dbReference type="PANTHER" id="PTHR48085:SF5">
    <property type="entry name" value="CADMIUM_ZINC-TRANSPORTING ATPASE HMA4-RELATED"/>
    <property type="match status" value="1"/>
</dbReference>
<comment type="similarity">
    <text evidence="2">Belongs to the cation transport ATPase (P-type) (TC 3.A.3) family. Type IB subfamily.</text>
</comment>
<dbReference type="PRINTS" id="PR00120">
    <property type="entry name" value="HATPASE"/>
</dbReference>
<evidence type="ECO:0000256" key="6">
    <source>
        <dbReference type="ARBA" id="ARBA00022989"/>
    </source>
</evidence>
<dbReference type="Gene3D" id="3.40.50.1000">
    <property type="entry name" value="HAD superfamily/HAD-like"/>
    <property type="match status" value="1"/>
</dbReference>
<reference evidence="10" key="1">
    <citation type="journal article" date="2012" name="PLoS ONE">
        <title>Gene sets for utilization of primary and secondary nutrition supplies in the distal gut of endangered iberian lynx.</title>
        <authorList>
            <person name="Alcaide M."/>
            <person name="Messina E."/>
            <person name="Richter M."/>
            <person name="Bargiela R."/>
            <person name="Peplies J."/>
            <person name="Huws S.A."/>
            <person name="Newbold C.J."/>
            <person name="Golyshin P.N."/>
            <person name="Simon M.A."/>
            <person name="Lopez G."/>
            <person name="Yakimov M.M."/>
            <person name="Ferrer M."/>
        </authorList>
    </citation>
    <scope>NUCLEOTIDE SEQUENCE</scope>
</reference>
<feature type="transmembrane region" description="Helical" evidence="8">
    <location>
        <begin position="294"/>
        <end position="315"/>
    </location>
</feature>
<dbReference type="InterPro" id="IPR044492">
    <property type="entry name" value="P_typ_ATPase_HD_dom"/>
</dbReference>
<protein>
    <submittedName>
        <fullName evidence="10">Heavy metal-transporting P-type ATPase</fullName>
    </submittedName>
</protein>
<dbReference type="GO" id="GO:0005524">
    <property type="term" value="F:ATP binding"/>
    <property type="evidence" value="ECO:0007669"/>
    <property type="project" value="InterPro"/>
</dbReference>
<sequence length="674" mass="72513">MHLHHSSHAQAHGCTDHASCSHSHGHTHHAHHHEATGGCACGCHGHSTPLSERITLTLFGLSLVLLGLSFFVQPLSAYPWLLPLLAYLPVAFPIVRDAFHSVRNRDFFNEFTLMLVASMGAFALGEYTEAVAVLLFYTLGEYLQNRAARFARHDIRQLVQRTPRRATLCLADGTRQVVPSQTLQPGDLIEVKPGECVPVDGQLQPVSGSRGEALEQADFDTAALTGESMPRAIRVGETVEAGTLSLSQSVRLRVLRPESASAVQRMLHLIEDASQRKAPAERVIRRFAHRYTQIVFLLAVLLVLVAPLCSAQPVSVWLYRALVFLVVSCPCALVLSIPLAYFRGIGVASRSGILFRGGIFLDTLTRVKRVCFDKTGTLTTGEFEINHLVACAPYTADQLCYYAASLEQGSNHPLARAIVREAKLPLSTHVEGVCEQAGKGVQGCVDGDQVVVGTEAFLQSLGLTLPVLSEAEAHADCSRVVCARGGQIVGYLYLTDELRPEALQVVERLRAAGVDRLQILSGDHVAAVEALGKRLGIAAQGECTPEIKSREVAALSAIGTPVETCFLGDGFNDGPALASADVGVAWGTGGSDLAIETADVVLRRNSLLALTDAFSIARQVKRVVFQNIAFALGAKALVLLLASWGIAHLWMAIFADTGVALLCVANIWRIRCGV</sequence>
<dbReference type="PANTHER" id="PTHR48085">
    <property type="entry name" value="CADMIUM/ZINC-TRANSPORTING ATPASE HMA2-RELATED"/>
    <property type="match status" value="1"/>
</dbReference>
<dbReference type="NCBIfam" id="TIGR01525">
    <property type="entry name" value="ATPase-IB_hvy"/>
    <property type="match status" value="1"/>
</dbReference>
<keyword evidence="6 8" id="KW-1133">Transmembrane helix</keyword>
<evidence type="ECO:0000313" key="10">
    <source>
        <dbReference type="EMBL" id="EJX09241.1"/>
    </source>
</evidence>
<dbReference type="InterPro" id="IPR051014">
    <property type="entry name" value="Cation_Transport_ATPase_IB"/>
</dbReference>
<dbReference type="Gene3D" id="3.40.1110.10">
    <property type="entry name" value="Calcium-transporting ATPase, cytoplasmic domain N"/>
    <property type="match status" value="1"/>
</dbReference>
<dbReference type="SUPFAM" id="SSF56784">
    <property type="entry name" value="HAD-like"/>
    <property type="match status" value="1"/>
</dbReference>
<dbReference type="InterPro" id="IPR023298">
    <property type="entry name" value="ATPase_P-typ_TM_dom_sf"/>
</dbReference>
<dbReference type="PROSITE" id="PS00154">
    <property type="entry name" value="ATPASE_E1_E2"/>
    <property type="match status" value="1"/>
</dbReference>
<evidence type="ECO:0000256" key="4">
    <source>
        <dbReference type="ARBA" id="ARBA00022723"/>
    </source>
</evidence>
<dbReference type="NCBIfam" id="TIGR01494">
    <property type="entry name" value="ATPase_P-type"/>
    <property type="match status" value="1"/>
</dbReference>
<evidence type="ECO:0000259" key="9">
    <source>
        <dbReference type="Pfam" id="PF00122"/>
    </source>
</evidence>
<feature type="transmembrane region" description="Helical" evidence="8">
    <location>
        <begin position="54"/>
        <end position="72"/>
    </location>
</feature>
<dbReference type="GO" id="GO:0016020">
    <property type="term" value="C:membrane"/>
    <property type="evidence" value="ECO:0007669"/>
    <property type="project" value="UniProtKB-SubCell"/>
</dbReference>
<evidence type="ECO:0000256" key="7">
    <source>
        <dbReference type="ARBA" id="ARBA00023136"/>
    </source>
</evidence>
<dbReference type="InterPro" id="IPR018303">
    <property type="entry name" value="ATPase_P-typ_P_site"/>
</dbReference>
<evidence type="ECO:0000256" key="2">
    <source>
        <dbReference type="ARBA" id="ARBA00006024"/>
    </source>
</evidence>
<feature type="transmembrane region" description="Helical" evidence="8">
    <location>
        <begin position="321"/>
        <end position="342"/>
    </location>
</feature>
<evidence type="ECO:0000256" key="3">
    <source>
        <dbReference type="ARBA" id="ARBA00022692"/>
    </source>
</evidence>
<dbReference type="EMBL" id="AMCI01000438">
    <property type="protein sequence ID" value="EJX09241.1"/>
    <property type="molecule type" value="Genomic_DNA"/>
</dbReference>
<dbReference type="SUPFAM" id="SSF81653">
    <property type="entry name" value="Calcium ATPase, transduction domain A"/>
    <property type="match status" value="1"/>
</dbReference>
<evidence type="ECO:0000256" key="8">
    <source>
        <dbReference type="SAM" id="Phobius"/>
    </source>
</evidence>
<dbReference type="InterPro" id="IPR059000">
    <property type="entry name" value="ATPase_P-type_domA"/>
</dbReference>
<dbReference type="InterPro" id="IPR008250">
    <property type="entry name" value="ATPase_P-typ_transduc_dom_A_sf"/>
</dbReference>
<dbReference type="GO" id="GO:0019829">
    <property type="term" value="F:ATPase-coupled monoatomic cation transmembrane transporter activity"/>
    <property type="evidence" value="ECO:0007669"/>
    <property type="project" value="InterPro"/>
</dbReference>
<dbReference type="SFLD" id="SFLDS00003">
    <property type="entry name" value="Haloacid_Dehalogenase"/>
    <property type="match status" value="1"/>
</dbReference>
<dbReference type="InterPro" id="IPR027256">
    <property type="entry name" value="P-typ_ATPase_IB"/>
</dbReference>
<dbReference type="PRINTS" id="PR00119">
    <property type="entry name" value="CATATPASE"/>
</dbReference>
<name>J9D8U8_9ZZZZ</name>
<evidence type="ECO:0000256" key="5">
    <source>
        <dbReference type="ARBA" id="ARBA00022967"/>
    </source>
</evidence>
<keyword evidence="5" id="KW-1278">Translocase</keyword>
<feature type="domain" description="P-type ATPase A" evidence="9">
    <location>
        <begin position="162"/>
        <end position="271"/>
    </location>
</feature>
<keyword evidence="7 8" id="KW-0472">Membrane</keyword>
<dbReference type="Pfam" id="PF00702">
    <property type="entry name" value="Hydrolase"/>
    <property type="match status" value="1"/>
</dbReference>
<dbReference type="Gene3D" id="2.70.150.10">
    <property type="entry name" value="Calcium-transporting ATPase, cytoplasmic transduction domain A"/>
    <property type="match status" value="1"/>
</dbReference>
<comment type="caution">
    <text evidence="10">The sequence shown here is derived from an EMBL/GenBank/DDBJ whole genome shotgun (WGS) entry which is preliminary data.</text>
</comment>
<dbReference type="Pfam" id="PF00122">
    <property type="entry name" value="E1-E2_ATPase"/>
    <property type="match status" value="1"/>
</dbReference>
<gene>
    <name evidence="10" type="ORF">EVA_02649</name>
</gene>